<keyword evidence="3" id="KW-1185">Reference proteome</keyword>
<feature type="domain" description="F-box" evidence="1">
    <location>
        <begin position="1"/>
        <end position="46"/>
    </location>
</feature>
<dbReference type="PROSITE" id="PS50181">
    <property type="entry name" value="FBOX"/>
    <property type="match status" value="1"/>
</dbReference>
<dbReference type="PANTHER" id="PTHR31672:SF13">
    <property type="entry name" value="F-BOX PROTEIN CPR30-LIKE"/>
    <property type="match status" value="1"/>
</dbReference>
<dbReference type="SUPFAM" id="SSF81383">
    <property type="entry name" value="F-box domain"/>
    <property type="match status" value="1"/>
</dbReference>
<dbReference type="PANTHER" id="PTHR31672">
    <property type="entry name" value="BNACNNG10540D PROTEIN"/>
    <property type="match status" value="1"/>
</dbReference>
<comment type="caution">
    <text evidence="2">The sequence shown here is derived from an EMBL/GenBank/DDBJ whole genome shotgun (WGS) entry which is preliminary data.</text>
</comment>
<reference evidence="3" key="1">
    <citation type="journal article" date="2024" name="IScience">
        <title>Strigolactones Initiate the Formation of Haustorium-like Structures in Castilleja.</title>
        <authorList>
            <person name="Buerger M."/>
            <person name="Peterson D."/>
            <person name="Chory J."/>
        </authorList>
    </citation>
    <scope>NUCLEOTIDE SEQUENCE [LARGE SCALE GENOMIC DNA]</scope>
</reference>
<name>A0ABD3EHT5_9LAMI</name>
<dbReference type="InterPro" id="IPR001810">
    <property type="entry name" value="F-box_dom"/>
</dbReference>
<accession>A0ABD3EHT5</accession>
<evidence type="ECO:0000313" key="3">
    <source>
        <dbReference type="Proteomes" id="UP001632038"/>
    </source>
</evidence>
<dbReference type="InterPro" id="IPR017451">
    <property type="entry name" value="F-box-assoc_interact_dom"/>
</dbReference>
<sequence>MASVDLPWDITTEILSRLPVKSLMRFKCVSISFYNLISNDPIFRKKHLYHQSKSFKKAIIVPQLFYTYDGGISVFPCPLISLSPKRDVIEDMIALELQILGELSVNNCCNGLFCMTMSKGDAVIWNPTTRQIRTFRSCRLSLPNLPNPRWIGYSLAHDSRSDVYKLLGLSIYGHNTYKLCFYSMETEMWRYIEESSPCEYVKYIGNTTIMNGAFHWLGSNEEQFRMPHVVVTLDISDETYGTLALPQGICNNLLDPILYELKGKLCIFSKDSKGLHWDLWVMNEYGDADSIIKMLRMSSAELPDKYPWPFDMLEDDTVVIYKPGHIYFYKDGKILNVKSFSRYWFCKNPFVYFESLVSPDTCLHGKEFNQKIVPNGFSATNNRGKDVETNKW</sequence>
<dbReference type="InterPro" id="IPR006527">
    <property type="entry name" value="F-box-assoc_dom_typ1"/>
</dbReference>
<dbReference type="NCBIfam" id="TIGR01640">
    <property type="entry name" value="F_box_assoc_1"/>
    <property type="match status" value="1"/>
</dbReference>
<dbReference type="Pfam" id="PF00646">
    <property type="entry name" value="F-box"/>
    <property type="match status" value="1"/>
</dbReference>
<proteinExistence type="predicted"/>
<dbReference type="EMBL" id="JAVIJP010000005">
    <property type="protein sequence ID" value="KAL3653868.1"/>
    <property type="molecule type" value="Genomic_DNA"/>
</dbReference>
<protein>
    <recommendedName>
        <fullName evidence="1">F-box domain-containing protein</fullName>
    </recommendedName>
</protein>
<dbReference type="InterPro" id="IPR050796">
    <property type="entry name" value="SCF_F-box_component"/>
</dbReference>
<dbReference type="Pfam" id="PF07734">
    <property type="entry name" value="FBA_1"/>
    <property type="match status" value="1"/>
</dbReference>
<gene>
    <name evidence="2" type="ORF">CASFOL_003549</name>
</gene>
<organism evidence="2 3">
    <name type="scientific">Castilleja foliolosa</name>
    <dbReference type="NCBI Taxonomy" id="1961234"/>
    <lineage>
        <taxon>Eukaryota</taxon>
        <taxon>Viridiplantae</taxon>
        <taxon>Streptophyta</taxon>
        <taxon>Embryophyta</taxon>
        <taxon>Tracheophyta</taxon>
        <taxon>Spermatophyta</taxon>
        <taxon>Magnoliopsida</taxon>
        <taxon>eudicotyledons</taxon>
        <taxon>Gunneridae</taxon>
        <taxon>Pentapetalae</taxon>
        <taxon>asterids</taxon>
        <taxon>lamiids</taxon>
        <taxon>Lamiales</taxon>
        <taxon>Orobanchaceae</taxon>
        <taxon>Pedicularideae</taxon>
        <taxon>Castillejinae</taxon>
        <taxon>Castilleja</taxon>
    </lineage>
</organism>
<dbReference type="InterPro" id="IPR036047">
    <property type="entry name" value="F-box-like_dom_sf"/>
</dbReference>
<dbReference type="Gene3D" id="1.20.1280.50">
    <property type="match status" value="1"/>
</dbReference>
<dbReference type="AlphaFoldDB" id="A0ABD3EHT5"/>
<dbReference type="CDD" id="cd22157">
    <property type="entry name" value="F-box_AtFBW1-like"/>
    <property type="match status" value="1"/>
</dbReference>
<evidence type="ECO:0000313" key="2">
    <source>
        <dbReference type="EMBL" id="KAL3653868.1"/>
    </source>
</evidence>
<evidence type="ECO:0000259" key="1">
    <source>
        <dbReference type="PROSITE" id="PS50181"/>
    </source>
</evidence>
<dbReference type="Proteomes" id="UP001632038">
    <property type="component" value="Unassembled WGS sequence"/>
</dbReference>
<dbReference type="SMART" id="SM00256">
    <property type="entry name" value="FBOX"/>
    <property type="match status" value="1"/>
</dbReference>